<dbReference type="GO" id="GO:0005576">
    <property type="term" value="C:extracellular region"/>
    <property type="evidence" value="ECO:0007669"/>
    <property type="project" value="UniProtKB-SubCell"/>
</dbReference>
<dbReference type="SUPFAM" id="SSF49899">
    <property type="entry name" value="Concanavalin A-like lectins/glucanases"/>
    <property type="match status" value="1"/>
</dbReference>
<comment type="similarity">
    <text evidence="7 9">Belongs to the pentraxin family.</text>
</comment>
<evidence type="ECO:0000256" key="4">
    <source>
        <dbReference type="ARBA" id="ARBA00022729"/>
    </source>
</evidence>
<evidence type="ECO:0000256" key="6">
    <source>
        <dbReference type="ARBA" id="ARBA00023157"/>
    </source>
</evidence>
<keyword evidence="6" id="KW-1015">Disulfide bond</keyword>
<accession>A0A8C5EID4</accession>
<dbReference type="PANTHER" id="PTHR45869:SF7">
    <property type="entry name" value="C-REACTIVE PROTEIN"/>
    <property type="match status" value="1"/>
</dbReference>
<dbReference type="Ensembl" id="ENSGWIT00000023279.1">
    <property type="protein sequence ID" value="ENSGWIP00000021218.1"/>
    <property type="gene ID" value="ENSGWIG00000011473.1"/>
</dbReference>
<evidence type="ECO:0000256" key="7">
    <source>
        <dbReference type="ARBA" id="ARBA00038102"/>
    </source>
</evidence>
<evidence type="ECO:0000313" key="11">
    <source>
        <dbReference type="Ensembl" id="ENSGWIP00000021218.1"/>
    </source>
</evidence>
<comment type="cofactor">
    <cofactor evidence="9">
        <name>Ca(2+)</name>
        <dbReference type="ChEBI" id="CHEBI:29108"/>
    </cofactor>
    <text evidence="9">Binds 2 calcium ions per subunit.</text>
</comment>
<dbReference type="SMART" id="SM00159">
    <property type="entry name" value="PTX"/>
    <property type="match status" value="1"/>
</dbReference>
<protein>
    <recommendedName>
        <fullName evidence="9">Pentraxin family member</fullName>
    </recommendedName>
</protein>
<dbReference type="PROSITE" id="PS51828">
    <property type="entry name" value="PTX_2"/>
    <property type="match status" value="1"/>
</dbReference>
<reference evidence="11" key="2">
    <citation type="submission" date="2025-08" db="UniProtKB">
        <authorList>
            <consortium name="Ensembl"/>
        </authorList>
    </citation>
    <scope>IDENTIFICATION</scope>
</reference>
<dbReference type="Pfam" id="PF00354">
    <property type="entry name" value="Pentaxin"/>
    <property type="match status" value="1"/>
</dbReference>
<organism evidence="11 12">
    <name type="scientific">Gouania willdenowi</name>
    <name type="common">Blunt-snouted clingfish</name>
    <name type="synonym">Lepadogaster willdenowi</name>
    <dbReference type="NCBI Taxonomy" id="441366"/>
    <lineage>
        <taxon>Eukaryota</taxon>
        <taxon>Metazoa</taxon>
        <taxon>Chordata</taxon>
        <taxon>Craniata</taxon>
        <taxon>Vertebrata</taxon>
        <taxon>Euteleostomi</taxon>
        <taxon>Actinopterygii</taxon>
        <taxon>Neopterygii</taxon>
        <taxon>Teleostei</taxon>
        <taxon>Neoteleostei</taxon>
        <taxon>Acanthomorphata</taxon>
        <taxon>Ovalentaria</taxon>
        <taxon>Blenniimorphae</taxon>
        <taxon>Blenniiformes</taxon>
        <taxon>Gobiesocoidei</taxon>
        <taxon>Gobiesocidae</taxon>
        <taxon>Gobiesocinae</taxon>
        <taxon>Gouania</taxon>
    </lineage>
</organism>
<reference evidence="11" key="3">
    <citation type="submission" date="2025-09" db="UniProtKB">
        <authorList>
            <consortium name="Ensembl"/>
        </authorList>
    </citation>
    <scope>IDENTIFICATION</scope>
</reference>
<reference evidence="11" key="1">
    <citation type="submission" date="2020-06" db="EMBL/GenBank/DDBJ databases">
        <authorList>
            <consortium name="Wellcome Sanger Institute Data Sharing"/>
        </authorList>
    </citation>
    <scope>NUCLEOTIDE SEQUENCE [LARGE SCALE GENOMIC DNA]</scope>
</reference>
<evidence type="ECO:0000256" key="9">
    <source>
        <dbReference type="RuleBase" id="RU362112"/>
    </source>
</evidence>
<dbReference type="InterPro" id="IPR013320">
    <property type="entry name" value="ConA-like_dom_sf"/>
</dbReference>
<dbReference type="Proteomes" id="UP000694680">
    <property type="component" value="Chromosome 16"/>
</dbReference>
<keyword evidence="12" id="KW-1185">Reference proteome</keyword>
<keyword evidence="4 9" id="KW-0732">Signal</keyword>
<dbReference type="AlphaFoldDB" id="A0A8C5EID4"/>
<dbReference type="Gene3D" id="2.60.120.200">
    <property type="match status" value="1"/>
</dbReference>
<comment type="caution">
    <text evidence="8">Lacks conserved residue(s) required for the propagation of feature annotation.</text>
</comment>
<dbReference type="PANTHER" id="PTHR45869">
    <property type="entry name" value="C-REACTIVE PROTEIN-RELATED"/>
    <property type="match status" value="1"/>
</dbReference>
<feature type="chain" id="PRO_5034280505" description="Pentraxin family member" evidence="9">
    <location>
        <begin position="17"/>
        <end position="225"/>
    </location>
</feature>
<comment type="subunit">
    <text evidence="9">Homopentamer. Pentaxin (or pentraxin) have a discoid arrangement of 5 non-covalently bound subunits.</text>
</comment>
<keyword evidence="2" id="KW-0964">Secreted</keyword>
<comment type="subcellular location">
    <subcellularLocation>
        <location evidence="1 9">Secreted</location>
    </subcellularLocation>
</comment>
<evidence type="ECO:0000256" key="3">
    <source>
        <dbReference type="ARBA" id="ARBA00022723"/>
    </source>
</evidence>
<evidence type="ECO:0000256" key="8">
    <source>
        <dbReference type="PROSITE-ProRule" id="PRU01172"/>
    </source>
</evidence>
<dbReference type="GO" id="GO:0046872">
    <property type="term" value="F:metal ion binding"/>
    <property type="evidence" value="ECO:0007669"/>
    <property type="project" value="UniProtKB-KW"/>
</dbReference>
<evidence type="ECO:0000259" key="10">
    <source>
        <dbReference type="PROSITE" id="PS51828"/>
    </source>
</evidence>
<feature type="domain" description="Pentraxin (PTX)" evidence="10">
    <location>
        <begin position="21"/>
        <end position="223"/>
    </location>
</feature>
<dbReference type="PRINTS" id="PR00895">
    <property type="entry name" value="PENTAXIN"/>
</dbReference>
<dbReference type="InterPro" id="IPR001759">
    <property type="entry name" value="PTX_dom"/>
</dbReference>
<sequence length="225" mass="26135">MKLLFVLVMLTAEAAGVEDLSGKMFTFPVHDIKAHVKLNTNKQGYTAITLCHRSFTDLKRDHVLIFIKSSKSLSNELLIIWDEQNQELEAHLKYQKMQYRHLNYKLNTWHSICTTWDSVSGLVQMWFNGQPLVRKFAVCASEMNGTSVVILGQKKDYHGGRFDIKHAFVGMISDVHMWDYTLSTCEIQNYMEDLNFTAGNVLNWKAMEYEIRDKVLLEDKIKPCY</sequence>
<feature type="signal peptide" evidence="9">
    <location>
        <begin position="1"/>
        <end position="16"/>
    </location>
</feature>
<evidence type="ECO:0000313" key="12">
    <source>
        <dbReference type="Proteomes" id="UP000694680"/>
    </source>
</evidence>
<name>A0A8C5EID4_GOUWI</name>
<gene>
    <name evidence="11" type="primary">LOC114477401</name>
</gene>
<evidence type="ECO:0000256" key="2">
    <source>
        <dbReference type="ARBA" id="ARBA00022525"/>
    </source>
</evidence>
<evidence type="ECO:0000256" key="5">
    <source>
        <dbReference type="ARBA" id="ARBA00022837"/>
    </source>
</evidence>
<keyword evidence="5 9" id="KW-0106">Calcium</keyword>
<dbReference type="InterPro" id="IPR051005">
    <property type="entry name" value="Pentraxin_domain"/>
</dbReference>
<proteinExistence type="inferred from homology"/>
<keyword evidence="3 9" id="KW-0479">Metal-binding</keyword>
<evidence type="ECO:0000256" key="1">
    <source>
        <dbReference type="ARBA" id="ARBA00004613"/>
    </source>
</evidence>